<evidence type="ECO:0000256" key="1">
    <source>
        <dbReference type="SAM" id="MobiDB-lite"/>
    </source>
</evidence>
<accession>A0A426U223</accession>
<comment type="caution">
    <text evidence="2">The sequence shown here is derived from an EMBL/GenBank/DDBJ whole genome shotgun (WGS) entry which is preliminary data.</text>
</comment>
<dbReference type="AlphaFoldDB" id="A0A426U223"/>
<gene>
    <name evidence="2" type="ORF">EI684_08605</name>
</gene>
<name>A0A426U223_9CHLR</name>
<feature type="region of interest" description="Disordered" evidence="1">
    <location>
        <begin position="175"/>
        <end position="213"/>
    </location>
</feature>
<feature type="compositionally biased region" description="Acidic residues" evidence="1">
    <location>
        <begin position="192"/>
        <end position="206"/>
    </location>
</feature>
<dbReference type="Proteomes" id="UP000280307">
    <property type="component" value="Unassembled WGS sequence"/>
</dbReference>
<sequence length="213" mass="23689">MSDTYTFTVEIYTSALVFSGSYDLPLYRRVSDALNSRMHRFIALREATIAPLARPQHMQRVPQILVDWSNALLVATVSEPEPPPGFQMPSPPRDTQPMMFFTAAFALRADFFKRTDRQLVEMFDEMNDDFIPLTNVQIFPHSGGAPLNRKFVCLHRQHIQALYVLGAQIANAPVPSSMAPAITPPPAPPPEPEPEPVPEAEADDTADAERSAS</sequence>
<protein>
    <submittedName>
        <fullName evidence="2">Uncharacterized protein</fullName>
    </submittedName>
</protein>
<dbReference type="EMBL" id="RSAS01000331">
    <property type="protein sequence ID" value="RRR73555.1"/>
    <property type="molecule type" value="Genomic_DNA"/>
</dbReference>
<organism evidence="2 3">
    <name type="scientific">Candidatus Viridilinea halotolerans</name>
    <dbReference type="NCBI Taxonomy" id="2491704"/>
    <lineage>
        <taxon>Bacteria</taxon>
        <taxon>Bacillati</taxon>
        <taxon>Chloroflexota</taxon>
        <taxon>Chloroflexia</taxon>
        <taxon>Chloroflexales</taxon>
        <taxon>Chloroflexineae</taxon>
        <taxon>Oscillochloridaceae</taxon>
        <taxon>Candidatus Viridilinea</taxon>
    </lineage>
</organism>
<evidence type="ECO:0000313" key="3">
    <source>
        <dbReference type="Proteomes" id="UP000280307"/>
    </source>
</evidence>
<evidence type="ECO:0000313" key="2">
    <source>
        <dbReference type="EMBL" id="RRR73555.1"/>
    </source>
</evidence>
<feature type="compositionally biased region" description="Pro residues" evidence="1">
    <location>
        <begin position="182"/>
        <end position="191"/>
    </location>
</feature>
<proteinExistence type="predicted"/>
<reference evidence="2 3" key="1">
    <citation type="submission" date="2018-12" db="EMBL/GenBank/DDBJ databases">
        <title>Genome Sequence of Candidatus Viridilinea halotolerans isolated from saline sulfide-rich spring.</title>
        <authorList>
            <person name="Grouzdev D.S."/>
            <person name="Burganskaya E.I."/>
            <person name="Krutkina M.S."/>
            <person name="Sukhacheva M.V."/>
            <person name="Gorlenko V.M."/>
        </authorList>
    </citation>
    <scope>NUCLEOTIDE SEQUENCE [LARGE SCALE GENOMIC DNA]</scope>
    <source>
        <strain evidence="2">Chok-6</strain>
    </source>
</reference>